<evidence type="ECO:0000313" key="1">
    <source>
        <dbReference type="EMBL" id="KKN29528.1"/>
    </source>
</evidence>
<dbReference type="EMBL" id="LAZR01002480">
    <property type="protein sequence ID" value="KKN29528.1"/>
    <property type="molecule type" value="Genomic_DNA"/>
</dbReference>
<sequence>MTLSGYAAKIAPRRTFPLMIFHAASKTLIPSLVENVPQCRFHMRSIRVLPHGLVRGGTRLPLSL</sequence>
<proteinExistence type="predicted"/>
<comment type="caution">
    <text evidence="1">The sequence shown here is derived from an EMBL/GenBank/DDBJ whole genome shotgun (WGS) entry which is preliminary data.</text>
</comment>
<dbReference type="AlphaFoldDB" id="A0A0F9SJP4"/>
<gene>
    <name evidence="1" type="ORF">LCGC14_0843070</name>
</gene>
<name>A0A0F9SJP4_9ZZZZ</name>
<protein>
    <submittedName>
        <fullName evidence="1">Uncharacterized protein</fullName>
    </submittedName>
</protein>
<organism evidence="1">
    <name type="scientific">marine sediment metagenome</name>
    <dbReference type="NCBI Taxonomy" id="412755"/>
    <lineage>
        <taxon>unclassified sequences</taxon>
        <taxon>metagenomes</taxon>
        <taxon>ecological metagenomes</taxon>
    </lineage>
</organism>
<reference evidence="1" key="1">
    <citation type="journal article" date="2015" name="Nature">
        <title>Complex archaea that bridge the gap between prokaryotes and eukaryotes.</title>
        <authorList>
            <person name="Spang A."/>
            <person name="Saw J.H."/>
            <person name="Jorgensen S.L."/>
            <person name="Zaremba-Niedzwiedzka K."/>
            <person name="Martijn J."/>
            <person name="Lind A.E."/>
            <person name="van Eijk R."/>
            <person name="Schleper C."/>
            <person name="Guy L."/>
            <person name="Ettema T.J."/>
        </authorList>
    </citation>
    <scope>NUCLEOTIDE SEQUENCE</scope>
</reference>
<accession>A0A0F9SJP4</accession>